<sequence length="523" mass="62104">MKRNSQQYKDLQNDQILKKSIRKSQNQKIHPQKKQSKLTYYNYNENITIIRNPKDFRQFRDVPIYIPSIEEFNSPFSLISSLYKQGYQQHGIVKIIPPYQWKPEYQFCQIDSKFKTRIQSLNKLSKGEVQIYIFLYLYSFFNIQPFVSGDKEYMYNEFKELANNFKQNYQYQTQNGHNDLLRNNEFEYWSIVENPSHFQNVIVEYAADLPSQKYGSAFPKQPTQNDLVNYRHPFNLQNTNYEKDSLFQFLKIVQNCQISGITNPWVYLGMLFASFCFHVEDIYMQSMNYLHMGSPKTWYAIPGRYKEEFEKIYQEKYKGVFMKNPNVLNNLNLQLCPLEGLLNDIPIYRADQKEGEFIFTFPKVYHGGFSHGFNCGEAVNLASVEWISSFYEAKNDNAKKGFSKKLSFSIEWLIVQIIENLNITSFSLDALLQIYNIWEKIKNSEIENRMNLIKLYGQNIEILEFFNKNAKYDRYSCKTCSCYCYLSYIFCQKCLSYACSEHMTACSCLNNKITLFLRFNTNV</sequence>
<dbReference type="GO" id="GO:0141052">
    <property type="term" value="F:histone H3 demethylase activity"/>
    <property type="evidence" value="ECO:0007669"/>
    <property type="project" value="UniProtKB-ARBA"/>
</dbReference>
<feature type="non-terminal residue" evidence="5">
    <location>
        <position position="523"/>
    </location>
</feature>
<dbReference type="EMBL" id="GL983502">
    <property type="protein sequence ID" value="EGR33188.1"/>
    <property type="molecule type" value="Genomic_DNA"/>
</dbReference>
<dbReference type="Pfam" id="PF02928">
    <property type="entry name" value="zf-C5HC2"/>
    <property type="match status" value="1"/>
</dbReference>
<evidence type="ECO:0000256" key="2">
    <source>
        <dbReference type="ARBA" id="ARBA00023004"/>
    </source>
</evidence>
<keyword evidence="2" id="KW-0408">Iron</keyword>
<dbReference type="STRING" id="857967.G0QNM7"/>
<dbReference type="InParanoid" id="G0QNM7"/>
<dbReference type="SMART" id="SM00558">
    <property type="entry name" value="JmjC"/>
    <property type="match status" value="1"/>
</dbReference>
<dbReference type="PROSITE" id="PS51184">
    <property type="entry name" value="JMJC"/>
    <property type="match status" value="1"/>
</dbReference>
<dbReference type="AlphaFoldDB" id="G0QNM7"/>
<dbReference type="GO" id="GO:0010468">
    <property type="term" value="P:regulation of gene expression"/>
    <property type="evidence" value="ECO:0007669"/>
    <property type="project" value="TreeGrafter"/>
</dbReference>
<dbReference type="PANTHER" id="PTHR10694:SF33">
    <property type="entry name" value="LYSINE-SPECIFIC DEMETHYLASE 5"/>
    <property type="match status" value="1"/>
</dbReference>
<reference evidence="5 6" key="1">
    <citation type="submission" date="2011-07" db="EMBL/GenBank/DDBJ databases">
        <authorList>
            <person name="Coyne R."/>
            <person name="Brami D."/>
            <person name="Johnson J."/>
            <person name="Hostetler J."/>
            <person name="Hannick L."/>
            <person name="Clark T."/>
            <person name="Cassidy-Hanley D."/>
            <person name="Inman J."/>
        </authorList>
    </citation>
    <scope>NUCLEOTIDE SEQUENCE [LARGE SCALE GENOMIC DNA]</scope>
    <source>
        <strain evidence="5 6">G5</strain>
    </source>
</reference>
<feature type="domain" description="JmjN" evidence="3">
    <location>
        <begin position="62"/>
        <end position="104"/>
    </location>
</feature>
<dbReference type="Pfam" id="PF02375">
    <property type="entry name" value="JmjN"/>
    <property type="match status" value="1"/>
</dbReference>
<dbReference type="GO" id="GO:0046872">
    <property type="term" value="F:metal ion binding"/>
    <property type="evidence" value="ECO:0007669"/>
    <property type="project" value="UniProtKB-KW"/>
</dbReference>
<evidence type="ECO:0000259" key="3">
    <source>
        <dbReference type="PROSITE" id="PS51183"/>
    </source>
</evidence>
<evidence type="ECO:0000256" key="1">
    <source>
        <dbReference type="ARBA" id="ARBA00022723"/>
    </source>
</evidence>
<dbReference type="SMART" id="SM00545">
    <property type="entry name" value="JmjN"/>
    <property type="match status" value="1"/>
</dbReference>
<dbReference type="GO" id="GO:0005634">
    <property type="term" value="C:nucleus"/>
    <property type="evidence" value="ECO:0007669"/>
    <property type="project" value="TreeGrafter"/>
</dbReference>
<dbReference type="Pfam" id="PF02373">
    <property type="entry name" value="JmjC"/>
    <property type="match status" value="1"/>
</dbReference>
<dbReference type="RefSeq" id="XP_004037174.1">
    <property type="nucleotide sequence ID" value="XM_004037126.1"/>
</dbReference>
<dbReference type="PROSITE" id="PS51183">
    <property type="entry name" value="JMJN"/>
    <property type="match status" value="1"/>
</dbReference>
<accession>G0QNM7</accession>
<dbReference type="GO" id="GO:0000785">
    <property type="term" value="C:chromatin"/>
    <property type="evidence" value="ECO:0007669"/>
    <property type="project" value="TreeGrafter"/>
</dbReference>
<keyword evidence="6" id="KW-1185">Reference proteome</keyword>
<feature type="domain" description="JmjC" evidence="4">
    <location>
        <begin position="228"/>
        <end position="398"/>
    </location>
</feature>
<name>G0QNM7_ICHMU</name>
<keyword evidence="1" id="KW-0479">Metal-binding</keyword>
<dbReference type="eggNOG" id="KOG1246">
    <property type="taxonomic scope" value="Eukaryota"/>
</dbReference>
<dbReference type="Gene3D" id="2.60.120.650">
    <property type="entry name" value="Cupin"/>
    <property type="match status" value="1"/>
</dbReference>
<evidence type="ECO:0000313" key="5">
    <source>
        <dbReference type="EMBL" id="EGR33188.1"/>
    </source>
</evidence>
<dbReference type="Proteomes" id="UP000008983">
    <property type="component" value="Unassembled WGS sequence"/>
</dbReference>
<dbReference type="OrthoDB" id="9547406at2759"/>
<proteinExistence type="predicted"/>
<evidence type="ECO:0000313" key="6">
    <source>
        <dbReference type="Proteomes" id="UP000008983"/>
    </source>
</evidence>
<dbReference type="OMA" id="CEVEQKM"/>
<evidence type="ECO:0000259" key="4">
    <source>
        <dbReference type="PROSITE" id="PS51184"/>
    </source>
</evidence>
<dbReference type="InterPro" id="IPR004198">
    <property type="entry name" value="Znf_C5HC2"/>
</dbReference>
<dbReference type="PANTHER" id="PTHR10694">
    <property type="entry name" value="LYSINE-SPECIFIC DEMETHYLASE"/>
    <property type="match status" value="1"/>
</dbReference>
<dbReference type="InterPro" id="IPR003347">
    <property type="entry name" value="JmjC_dom"/>
</dbReference>
<dbReference type="InterPro" id="IPR003349">
    <property type="entry name" value="JmjN"/>
</dbReference>
<gene>
    <name evidence="5" type="ORF">IMG5_060020</name>
</gene>
<protein>
    <submittedName>
        <fullName evidence="5">JmjC domain protein</fullName>
    </submittedName>
</protein>
<dbReference type="SUPFAM" id="SSF51197">
    <property type="entry name" value="Clavaminate synthase-like"/>
    <property type="match status" value="1"/>
</dbReference>
<dbReference type="GeneID" id="14909363"/>
<organism evidence="5 6">
    <name type="scientific">Ichthyophthirius multifiliis</name>
    <name type="common">White spot disease agent</name>
    <name type="synonym">Ich</name>
    <dbReference type="NCBI Taxonomy" id="5932"/>
    <lineage>
        <taxon>Eukaryota</taxon>
        <taxon>Sar</taxon>
        <taxon>Alveolata</taxon>
        <taxon>Ciliophora</taxon>
        <taxon>Intramacronucleata</taxon>
        <taxon>Oligohymenophorea</taxon>
        <taxon>Hymenostomatida</taxon>
        <taxon>Ophryoglenina</taxon>
        <taxon>Ichthyophthirius</taxon>
    </lineage>
</organism>